<evidence type="ECO:0000256" key="12">
    <source>
        <dbReference type="ARBA" id="ARBA00023196"/>
    </source>
</evidence>
<dbReference type="InterPro" id="IPR033732">
    <property type="entry name" value="ATP_synth_F1_a_nt-bd_dom"/>
</dbReference>
<feature type="domain" description="ATPase F1/V1/A1 complex alpha/beta subunit N-terminal" evidence="18">
    <location>
        <begin position="29"/>
        <end position="93"/>
    </location>
</feature>
<evidence type="ECO:0000259" key="16">
    <source>
        <dbReference type="Pfam" id="PF00006"/>
    </source>
</evidence>
<dbReference type="STRING" id="33114.A0A2G2XBV0"/>
<dbReference type="InterPro" id="IPR038376">
    <property type="entry name" value="ATP_synth_asu_C_sf"/>
</dbReference>
<dbReference type="InterPro" id="IPR005294">
    <property type="entry name" value="ATP_synth_F1_asu"/>
</dbReference>
<keyword evidence="10 14" id="KW-0406">Ion transport</keyword>
<reference evidence="19 20" key="1">
    <citation type="journal article" date="2017" name="Genome Biol.">
        <title>New reference genome sequences of hot pepper reveal the massive evolution of plant disease-resistance genes by retroduplication.</title>
        <authorList>
            <person name="Kim S."/>
            <person name="Park J."/>
            <person name="Yeom S.I."/>
            <person name="Kim Y.M."/>
            <person name="Seo E."/>
            <person name="Kim K.T."/>
            <person name="Kim M.S."/>
            <person name="Lee J.M."/>
            <person name="Cheong K."/>
            <person name="Shin H.S."/>
            <person name="Kim S.B."/>
            <person name="Han K."/>
            <person name="Lee J."/>
            <person name="Park M."/>
            <person name="Lee H.A."/>
            <person name="Lee H.Y."/>
            <person name="Lee Y."/>
            <person name="Oh S."/>
            <person name="Lee J.H."/>
            <person name="Choi E."/>
            <person name="Choi E."/>
            <person name="Lee S.E."/>
            <person name="Jeon J."/>
            <person name="Kim H."/>
            <person name="Choi G."/>
            <person name="Song H."/>
            <person name="Lee J."/>
            <person name="Lee S.C."/>
            <person name="Kwon J.K."/>
            <person name="Lee H.Y."/>
            <person name="Koo N."/>
            <person name="Hong Y."/>
            <person name="Kim R.W."/>
            <person name="Kang W.H."/>
            <person name="Huh J.H."/>
            <person name="Kang B.C."/>
            <person name="Yang T.J."/>
            <person name="Lee Y.H."/>
            <person name="Bennetzen J.L."/>
            <person name="Choi D."/>
        </authorList>
    </citation>
    <scope>NUCLEOTIDE SEQUENCE [LARGE SCALE GENOMIC DNA]</scope>
    <source>
        <strain evidence="20">cv. PBC81</strain>
    </source>
</reference>
<dbReference type="SUPFAM" id="SSF52540">
    <property type="entry name" value="P-loop containing nucleoside triphosphate hydrolases"/>
    <property type="match status" value="1"/>
</dbReference>
<dbReference type="InterPro" id="IPR000793">
    <property type="entry name" value="ATP_synth_asu_C"/>
</dbReference>
<organism evidence="19 20">
    <name type="scientific">Capsicum baccatum</name>
    <name type="common">Peruvian pepper</name>
    <dbReference type="NCBI Taxonomy" id="33114"/>
    <lineage>
        <taxon>Eukaryota</taxon>
        <taxon>Viridiplantae</taxon>
        <taxon>Streptophyta</taxon>
        <taxon>Embryophyta</taxon>
        <taxon>Tracheophyta</taxon>
        <taxon>Spermatophyta</taxon>
        <taxon>Magnoliopsida</taxon>
        <taxon>eudicotyledons</taxon>
        <taxon>Gunneridae</taxon>
        <taxon>Pentapetalae</taxon>
        <taxon>asterids</taxon>
        <taxon>lamiids</taxon>
        <taxon>Solanales</taxon>
        <taxon>Solanaceae</taxon>
        <taxon>Solanoideae</taxon>
        <taxon>Capsiceae</taxon>
        <taxon>Capsicum</taxon>
    </lineage>
</organism>
<evidence type="ECO:0000256" key="9">
    <source>
        <dbReference type="ARBA" id="ARBA00022967"/>
    </source>
</evidence>
<dbReference type="InterPro" id="IPR020003">
    <property type="entry name" value="ATPase_a/bsu_AS"/>
</dbReference>
<dbReference type="Pfam" id="PF00006">
    <property type="entry name" value="ATP-synt_ab"/>
    <property type="match status" value="1"/>
</dbReference>
<dbReference type="Gene3D" id="2.40.30.20">
    <property type="match status" value="1"/>
</dbReference>
<dbReference type="CDD" id="cd01132">
    <property type="entry name" value="F1-ATPase_alpha_CD"/>
    <property type="match status" value="1"/>
</dbReference>
<dbReference type="InterPro" id="IPR000194">
    <property type="entry name" value="ATPase_F1/V1/A1_a/bsu_nucl-bd"/>
</dbReference>
<comment type="caution">
    <text evidence="19">The sequence shown here is derived from an EMBL/GenBank/DDBJ whole genome shotgun (WGS) entry which is preliminary data.</text>
</comment>
<dbReference type="AlphaFoldDB" id="A0A2G2XBV0"/>
<dbReference type="InterPro" id="IPR027417">
    <property type="entry name" value="P-loop_NTPase"/>
</dbReference>
<keyword evidence="20" id="KW-1185">Reference proteome</keyword>
<dbReference type="Gene3D" id="3.40.50.300">
    <property type="entry name" value="P-loop containing nucleotide triphosphate hydrolases"/>
    <property type="match status" value="1"/>
</dbReference>
<dbReference type="InterPro" id="IPR004100">
    <property type="entry name" value="ATPase_F1/V1/A1_a/bsu_N"/>
</dbReference>
<evidence type="ECO:0000256" key="3">
    <source>
        <dbReference type="ARBA" id="ARBA00008936"/>
    </source>
</evidence>
<dbReference type="GO" id="GO:0009536">
    <property type="term" value="C:plastid"/>
    <property type="evidence" value="ECO:0007669"/>
    <property type="project" value="UniProtKB-ARBA"/>
</dbReference>
<keyword evidence="11" id="KW-0472">Membrane</keyword>
<dbReference type="PROSITE" id="PS00152">
    <property type="entry name" value="ATPASE_ALPHA_BETA"/>
    <property type="match status" value="1"/>
</dbReference>
<evidence type="ECO:0000256" key="8">
    <source>
        <dbReference type="ARBA" id="ARBA00022840"/>
    </source>
</evidence>
<dbReference type="OrthoDB" id="9805536at2759"/>
<dbReference type="InterPro" id="IPR036121">
    <property type="entry name" value="ATPase_F1/V1/A1_a/bsu_N_sf"/>
</dbReference>
<dbReference type="GO" id="GO:0043531">
    <property type="term" value="F:ADP binding"/>
    <property type="evidence" value="ECO:0007669"/>
    <property type="project" value="TreeGrafter"/>
</dbReference>
<dbReference type="InterPro" id="IPR023366">
    <property type="entry name" value="ATP_synth_asu-like_sf"/>
</dbReference>
<dbReference type="CDD" id="cd18113">
    <property type="entry name" value="ATP-synt_F1_alpha_C"/>
    <property type="match status" value="1"/>
</dbReference>
<dbReference type="FunFam" id="1.20.150.20:FF:000001">
    <property type="entry name" value="ATP synthase subunit alpha"/>
    <property type="match status" value="1"/>
</dbReference>
<feature type="domain" description="ATPase F1/V1/A1 complex alpha/beta subunit nucleotide-binding" evidence="16">
    <location>
        <begin position="150"/>
        <end position="366"/>
    </location>
</feature>
<dbReference type="PANTHER" id="PTHR48082">
    <property type="entry name" value="ATP SYNTHASE SUBUNIT ALPHA, MITOCHONDRIAL"/>
    <property type="match status" value="1"/>
</dbReference>
<accession>A0A2G2XBV0</accession>
<dbReference type="EMBL" id="MLFT02000002">
    <property type="protein sequence ID" value="PHT54974.1"/>
    <property type="molecule type" value="Genomic_DNA"/>
</dbReference>
<dbReference type="HAMAP" id="MF_01346">
    <property type="entry name" value="ATP_synth_alpha_bact"/>
    <property type="match status" value="1"/>
</dbReference>
<keyword evidence="12 15" id="KW-0139">CF(1)</keyword>
<evidence type="ECO:0000256" key="11">
    <source>
        <dbReference type="ARBA" id="ARBA00023136"/>
    </source>
</evidence>
<evidence type="ECO:0000259" key="17">
    <source>
        <dbReference type="Pfam" id="PF00306"/>
    </source>
</evidence>
<comment type="similarity">
    <text evidence="3 14">Belongs to the ATPase alpha/beta chains family.</text>
</comment>
<dbReference type="FunFam" id="2.40.30.20:FF:000001">
    <property type="entry name" value="ATP synthase subunit alpha"/>
    <property type="match status" value="1"/>
</dbReference>
<evidence type="ECO:0000256" key="7">
    <source>
        <dbReference type="ARBA" id="ARBA00022781"/>
    </source>
</evidence>
<keyword evidence="9" id="KW-1278">Translocase</keyword>
<dbReference type="Pfam" id="PF02874">
    <property type="entry name" value="ATP-synt_ab_N"/>
    <property type="match status" value="1"/>
</dbReference>
<dbReference type="GO" id="GO:0045259">
    <property type="term" value="C:proton-transporting ATP synthase complex"/>
    <property type="evidence" value="ECO:0007669"/>
    <property type="project" value="UniProtKB-KW"/>
</dbReference>
<dbReference type="Pfam" id="PF00306">
    <property type="entry name" value="ATP-synt_ab_C"/>
    <property type="match status" value="1"/>
</dbReference>
<evidence type="ECO:0000256" key="13">
    <source>
        <dbReference type="ARBA" id="ARBA00023310"/>
    </source>
</evidence>
<evidence type="ECO:0000256" key="1">
    <source>
        <dbReference type="ARBA" id="ARBA00003784"/>
    </source>
</evidence>
<dbReference type="NCBIfam" id="NF009884">
    <property type="entry name" value="PRK13343.1"/>
    <property type="match status" value="1"/>
</dbReference>
<comment type="subunit">
    <text evidence="4">F-type ATPases have 2 components, CF(1) - the catalytic core - and CF(0) - the membrane proton channel. CF(1) has five subunits: alpha(3), beta(3), gamma(1), delta(1), epsilon(1). CF(0) has three main subunits: a, b and c.</text>
</comment>
<dbReference type="Gene3D" id="1.20.150.20">
    <property type="entry name" value="ATP synthase alpha/beta chain, C-terminal domain"/>
    <property type="match status" value="1"/>
</dbReference>
<evidence type="ECO:0000313" key="19">
    <source>
        <dbReference type="EMBL" id="PHT54974.1"/>
    </source>
</evidence>
<keyword evidence="5 14" id="KW-0813">Transport</keyword>
<evidence type="ECO:0000256" key="15">
    <source>
        <dbReference type="RuleBase" id="RU003551"/>
    </source>
</evidence>
<sequence length="508" mass="55639">MVTIRANEISNIIRERIEQYNREVKIVNTGTVLQVGDGIARIHGLDEVMAGELVEFEEGTIGIALNLESNNVGVVLMGDGLLIQESSSVKATGRIAQIPVSESYLGRVVNALAKPIDGRGEISASEFRLIESAAPGIISRRSVYEPLQTGLIAIDSMIPIGRHGQRELIIGDRQTGKTGLATNTILNQQGQNVICVYVAIGQKASSVAQVVTTLQERGAMEYTIVVAEKADSPATLQYLAPYKGATLAEYFMYRERHTLIIYDDLSKQAQAYRQMSLLLRRPPGHEAYPGDVFNLHSRLLERAAKLSSSLGEGSMTALPIVETQSGDVSAYIPTNVISITDGQIFLSADLFNSGIKPAINVGISVSRVGSAAQIKAMKQVPGKLKLELAQFAELEAFAQFASDLDKATQNQLARGQRLHELLKQSQSVPLKVAEQIMTIYTGTNGYLYSLEVGQVRKFLVELRTYLKTNKPQLQEIISSTKKFTEEAEALLKEAIQEQMDRFILQEQA</sequence>
<feature type="domain" description="ATP synthase alpha subunit C-terminal" evidence="17">
    <location>
        <begin position="373"/>
        <end position="497"/>
    </location>
</feature>
<evidence type="ECO:0000256" key="5">
    <source>
        <dbReference type="ARBA" id="ARBA00022448"/>
    </source>
</evidence>
<dbReference type="NCBIfam" id="TIGR00962">
    <property type="entry name" value="atpA"/>
    <property type="match status" value="1"/>
</dbReference>
<dbReference type="GO" id="GO:0046933">
    <property type="term" value="F:proton-transporting ATP synthase activity, rotational mechanism"/>
    <property type="evidence" value="ECO:0007669"/>
    <property type="project" value="InterPro"/>
</dbReference>
<dbReference type="SUPFAM" id="SSF50615">
    <property type="entry name" value="N-terminal domain of alpha and beta subunits of F1 ATP synthase"/>
    <property type="match status" value="1"/>
</dbReference>
<gene>
    <name evidence="19" type="ORF">CQW23_03460</name>
</gene>
<evidence type="ECO:0000256" key="6">
    <source>
        <dbReference type="ARBA" id="ARBA00022741"/>
    </source>
</evidence>
<comment type="function">
    <text evidence="1">Produces ATP from ADP in the presence of a proton gradient across the membrane. The alpha chain is a regulatory subunit.</text>
</comment>
<keyword evidence="8 15" id="KW-0067">ATP-binding</keyword>
<protein>
    <recommendedName>
        <fullName evidence="15">ATP synthase subunit alpha</fullName>
    </recommendedName>
</protein>
<evidence type="ECO:0000256" key="14">
    <source>
        <dbReference type="RuleBase" id="RU000339"/>
    </source>
</evidence>
<dbReference type="GO" id="GO:0005524">
    <property type="term" value="F:ATP binding"/>
    <property type="evidence" value="ECO:0007669"/>
    <property type="project" value="UniProtKB-KW"/>
</dbReference>
<evidence type="ECO:0000256" key="10">
    <source>
        <dbReference type="ARBA" id="ARBA00023065"/>
    </source>
</evidence>
<keyword evidence="7 14" id="KW-0375">Hydrogen ion transport</keyword>
<evidence type="ECO:0000259" key="18">
    <source>
        <dbReference type="Pfam" id="PF02874"/>
    </source>
</evidence>
<proteinExistence type="inferred from homology"/>
<keyword evidence="6 15" id="KW-0547">Nucleotide-binding</keyword>
<dbReference type="CDD" id="cd18116">
    <property type="entry name" value="ATP-synt_F1_alpha_N"/>
    <property type="match status" value="1"/>
</dbReference>
<evidence type="ECO:0000256" key="2">
    <source>
        <dbReference type="ARBA" id="ARBA00004170"/>
    </source>
</evidence>
<comment type="subcellular location">
    <subcellularLocation>
        <location evidence="2">Membrane</location>
        <topology evidence="2">Peripheral membrane protein</topology>
    </subcellularLocation>
</comment>
<dbReference type="FunFam" id="3.40.50.300:FF:000002">
    <property type="entry name" value="ATP synthase subunit alpha"/>
    <property type="match status" value="1"/>
</dbReference>
<evidence type="ECO:0000256" key="4">
    <source>
        <dbReference type="ARBA" id="ARBA00011648"/>
    </source>
</evidence>
<keyword evidence="13 15" id="KW-0066">ATP synthesis</keyword>
<dbReference type="SUPFAM" id="SSF47917">
    <property type="entry name" value="C-terminal domain of alpha and beta subunits of F1 ATP synthase"/>
    <property type="match status" value="1"/>
</dbReference>
<dbReference type="Proteomes" id="UP000224567">
    <property type="component" value="Unassembled WGS sequence"/>
</dbReference>
<dbReference type="PANTHER" id="PTHR48082:SF2">
    <property type="entry name" value="ATP SYNTHASE SUBUNIT ALPHA, MITOCHONDRIAL"/>
    <property type="match status" value="1"/>
</dbReference>
<name>A0A2G2XBV0_CAPBA</name>
<evidence type="ECO:0000313" key="20">
    <source>
        <dbReference type="Proteomes" id="UP000224567"/>
    </source>
</evidence>
<reference evidence="20" key="2">
    <citation type="journal article" date="2017" name="J. Anim. Genet.">
        <title>Multiple reference genome sequences of hot pepper reveal the massive evolution of plant disease resistance genes by retroduplication.</title>
        <authorList>
            <person name="Kim S."/>
            <person name="Park J."/>
            <person name="Yeom S.-I."/>
            <person name="Kim Y.-M."/>
            <person name="Seo E."/>
            <person name="Kim K.-T."/>
            <person name="Kim M.-S."/>
            <person name="Lee J.M."/>
            <person name="Cheong K."/>
            <person name="Shin H.-S."/>
            <person name="Kim S.-B."/>
            <person name="Han K."/>
            <person name="Lee J."/>
            <person name="Park M."/>
            <person name="Lee H.-A."/>
            <person name="Lee H.-Y."/>
            <person name="Lee Y."/>
            <person name="Oh S."/>
            <person name="Lee J.H."/>
            <person name="Choi E."/>
            <person name="Choi E."/>
            <person name="Lee S.E."/>
            <person name="Jeon J."/>
            <person name="Kim H."/>
            <person name="Choi G."/>
            <person name="Song H."/>
            <person name="Lee J."/>
            <person name="Lee S.-C."/>
            <person name="Kwon J.-K."/>
            <person name="Lee H.-Y."/>
            <person name="Koo N."/>
            <person name="Hong Y."/>
            <person name="Kim R.W."/>
            <person name="Kang W.-H."/>
            <person name="Huh J.H."/>
            <person name="Kang B.-C."/>
            <person name="Yang T.-J."/>
            <person name="Lee Y.-H."/>
            <person name="Bennetzen J.L."/>
            <person name="Choi D."/>
        </authorList>
    </citation>
    <scope>NUCLEOTIDE SEQUENCE [LARGE SCALE GENOMIC DNA]</scope>
    <source>
        <strain evidence="20">cv. PBC81</strain>
    </source>
</reference>